<dbReference type="EMBL" id="JACSIT010000066">
    <property type="protein sequence ID" value="MBC6993385.1"/>
    <property type="molecule type" value="Genomic_DNA"/>
</dbReference>
<proteinExistence type="predicted"/>
<dbReference type="AlphaFoldDB" id="A0A923T6G1"/>
<feature type="domain" description="Imelysin-like" evidence="4">
    <location>
        <begin position="49"/>
        <end position="330"/>
    </location>
</feature>
<dbReference type="InterPro" id="IPR034984">
    <property type="entry name" value="Imelysin-like_IPPA"/>
</dbReference>
<accession>A0A923T6G1</accession>
<dbReference type="Pfam" id="PF09375">
    <property type="entry name" value="Peptidase_M75"/>
    <property type="match status" value="1"/>
</dbReference>
<dbReference type="InterPro" id="IPR018976">
    <property type="entry name" value="Imelysin-like"/>
</dbReference>
<name>A0A923T6G1_9BACT</name>
<keyword evidence="2 3" id="KW-0732">Signal</keyword>
<reference evidence="5" key="1">
    <citation type="submission" date="2020-08" db="EMBL/GenBank/DDBJ databases">
        <title>Lewinella bacteria from marine environments.</title>
        <authorList>
            <person name="Zhong Y."/>
        </authorList>
    </citation>
    <scope>NUCLEOTIDE SEQUENCE</scope>
    <source>
        <strain evidence="5">KCTC 42187</strain>
    </source>
</reference>
<sequence>MRLTYPFLFLVAVLLLAGCGPDGADDDGPVLPSFDRRGMLTEWADEVVIPNLTDLESRLSTLVAAQDTFASAANPANLTALRDAFTQAYLSWQRLSPLVIGKAEEIRLREQLNTYPANVVKIEENALATTPANLDLPSNTAAQGFPAVEYLLYGLEEGALTTGPQHTAYQAYLTQLANRMLALTTTALADWNNGYRAVFIQNDGNSATASIDRTVNDYIFYYEKFLRAGKVGIPAGIFSDDPLPDRAEGLYAGNSLPLFLEALASSRDFFADRGLARYLDALDVRRDGELLSARIIRQFEVVRTTTAGLDSSFADQVTNDNQRMLALYDEMQKLVVLLKVDMLQALSINVDYVDADGD</sequence>
<evidence type="ECO:0000259" key="4">
    <source>
        <dbReference type="Pfam" id="PF09375"/>
    </source>
</evidence>
<evidence type="ECO:0000313" key="6">
    <source>
        <dbReference type="Proteomes" id="UP000650081"/>
    </source>
</evidence>
<comment type="caution">
    <text evidence="5">The sequence shown here is derived from an EMBL/GenBank/DDBJ whole genome shotgun (WGS) entry which is preliminary data.</text>
</comment>
<dbReference type="RefSeq" id="WP_187465497.1">
    <property type="nucleotide sequence ID" value="NZ_JACSIT010000066.1"/>
</dbReference>
<gene>
    <name evidence="5" type="ORF">H9S92_04370</name>
</gene>
<dbReference type="Gene3D" id="1.20.1420.20">
    <property type="entry name" value="M75 peptidase, HXXE motif"/>
    <property type="match status" value="1"/>
</dbReference>
<evidence type="ECO:0000256" key="1">
    <source>
        <dbReference type="ARBA" id="ARBA00004196"/>
    </source>
</evidence>
<dbReference type="GO" id="GO:0030313">
    <property type="term" value="C:cell envelope"/>
    <property type="evidence" value="ECO:0007669"/>
    <property type="project" value="UniProtKB-SubCell"/>
</dbReference>
<organism evidence="5 6">
    <name type="scientific">Neolewinella lacunae</name>
    <dbReference type="NCBI Taxonomy" id="1517758"/>
    <lineage>
        <taxon>Bacteria</taxon>
        <taxon>Pseudomonadati</taxon>
        <taxon>Bacteroidota</taxon>
        <taxon>Saprospiria</taxon>
        <taxon>Saprospirales</taxon>
        <taxon>Lewinellaceae</taxon>
        <taxon>Neolewinella</taxon>
    </lineage>
</organism>
<feature type="signal peptide" evidence="3">
    <location>
        <begin position="1"/>
        <end position="24"/>
    </location>
</feature>
<feature type="chain" id="PRO_5038058089" evidence="3">
    <location>
        <begin position="25"/>
        <end position="358"/>
    </location>
</feature>
<dbReference type="Proteomes" id="UP000650081">
    <property type="component" value="Unassembled WGS sequence"/>
</dbReference>
<evidence type="ECO:0000256" key="2">
    <source>
        <dbReference type="ARBA" id="ARBA00022729"/>
    </source>
</evidence>
<evidence type="ECO:0000313" key="5">
    <source>
        <dbReference type="EMBL" id="MBC6993385.1"/>
    </source>
</evidence>
<dbReference type="InterPro" id="IPR038352">
    <property type="entry name" value="Imelysin_sf"/>
</dbReference>
<comment type="subcellular location">
    <subcellularLocation>
        <location evidence="1">Cell envelope</location>
    </subcellularLocation>
</comment>
<dbReference type="PROSITE" id="PS51257">
    <property type="entry name" value="PROKAR_LIPOPROTEIN"/>
    <property type="match status" value="1"/>
</dbReference>
<keyword evidence="6" id="KW-1185">Reference proteome</keyword>
<protein>
    <submittedName>
        <fullName evidence="5">Imelysin family protein</fullName>
    </submittedName>
</protein>
<dbReference type="CDD" id="cd14659">
    <property type="entry name" value="Imelysin-like_IPPA"/>
    <property type="match status" value="1"/>
</dbReference>
<evidence type="ECO:0000256" key="3">
    <source>
        <dbReference type="SAM" id="SignalP"/>
    </source>
</evidence>